<evidence type="ECO:0000313" key="6">
    <source>
        <dbReference type="EMBL" id="PHM70007.1"/>
    </source>
</evidence>
<dbReference type="PANTHER" id="PTHR47506:SF1">
    <property type="entry name" value="HTH-TYPE TRANSCRIPTIONAL REGULATOR YJDC"/>
    <property type="match status" value="1"/>
</dbReference>
<name>A0A2D0L3N4_9GAMM</name>
<dbReference type="SUPFAM" id="SSF48498">
    <property type="entry name" value="Tetracyclin repressor-like, C-terminal domain"/>
    <property type="match status" value="1"/>
</dbReference>
<protein>
    <submittedName>
        <fullName evidence="6">TetR family transcriptional regulator</fullName>
    </submittedName>
</protein>
<gene>
    <name evidence="6" type="ORF">Xkoz_03273</name>
</gene>
<dbReference type="AlphaFoldDB" id="A0A2D0L3N4"/>
<feature type="DNA-binding region" description="H-T-H motif" evidence="4">
    <location>
        <begin position="30"/>
        <end position="49"/>
    </location>
</feature>
<dbReference type="PANTHER" id="PTHR47506">
    <property type="entry name" value="TRANSCRIPTIONAL REGULATORY PROTEIN"/>
    <property type="match status" value="1"/>
</dbReference>
<keyword evidence="3" id="KW-0804">Transcription</keyword>
<dbReference type="OrthoDB" id="270177at2"/>
<evidence type="ECO:0000313" key="7">
    <source>
        <dbReference type="Proteomes" id="UP000221101"/>
    </source>
</evidence>
<dbReference type="EMBL" id="NJCX01000028">
    <property type="protein sequence ID" value="PHM70007.1"/>
    <property type="molecule type" value="Genomic_DNA"/>
</dbReference>
<organism evidence="6 7">
    <name type="scientific">Xenorhabdus kozodoii</name>
    <dbReference type="NCBI Taxonomy" id="351676"/>
    <lineage>
        <taxon>Bacteria</taxon>
        <taxon>Pseudomonadati</taxon>
        <taxon>Pseudomonadota</taxon>
        <taxon>Gammaproteobacteria</taxon>
        <taxon>Enterobacterales</taxon>
        <taxon>Morganellaceae</taxon>
        <taxon>Xenorhabdus</taxon>
    </lineage>
</organism>
<reference evidence="6 7" key="1">
    <citation type="journal article" date="2017" name="Nat. Microbiol.">
        <title>Natural product diversity associated with the nematode symbionts Photorhabdus and Xenorhabdus.</title>
        <authorList>
            <person name="Tobias N.J."/>
            <person name="Wolff H."/>
            <person name="Djahanschiri B."/>
            <person name="Grundmann F."/>
            <person name="Kronenwerth M."/>
            <person name="Shi Y.M."/>
            <person name="Simonyi S."/>
            <person name="Grun P."/>
            <person name="Shapiro-Ilan D."/>
            <person name="Pidot S.J."/>
            <person name="Stinear T.P."/>
            <person name="Ebersberger I."/>
            <person name="Bode H.B."/>
        </authorList>
    </citation>
    <scope>NUCLEOTIDE SEQUENCE [LARGE SCALE GENOMIC DNA]</scope>
    <source>
        <strain evidence="6 7">DSM 17907</strain>
    </source>
</reference>
<comment type="caution">
    <text evidence="6">The sequence shown here is derived from an EMBL/GenBank/DDBJ whole genome shotgun (WGS) entry which is preliminary data.</text>
</comment>
<evidence type="ECO:0000256" key="2">
    <source>
        <dbReference type="ARBA" id="ARBA00023125"/>
    </source>
</evidence>
<dbReference type="RefSeq" id="WP_099143093.1">
    <property type="nucleotide sequence ID" value="NZ_CAWNOR010000062.1"/>
</dbReference>
<dbReference type="InterPro" id="IPR009057">
    <property type="entry name" value="Homeodomain-like_sf"/>
</dbReference>
<dbReference type="PROSITE" id="PS50977">
    <property type="entry name" value="HTH_TETR_2"/>
    <property type="match status" value="1"/>
</dbReference>
<sequence length="193" mass="22030">MRGRPKEYDSVDVLDSAMDVFWTHGYEASSTKKLCEKTGIGSGSLYHAFGSKQKLYEQVLRRYHELGFEIQKSILNDIGSVKERLKAFLLWGITADLESDTHRGCMALHSVFERNNKDPVVEHINRHYVTKIEVALSQLIKEGMDNNEISKKRSVIEVTRAFLASYYGLLILRQSMPEKEYLNDVIEGIVSGL</sequence>
<proteinExistence type="predicted"/>
<evidence type="ECO:0000256" key="1">
    <source>
        <dbReference type="ARBA" id="ARBA00023015"/>
    </source>
</evidence>
<dbReference type="SUPFAM" id="SSF46689">
    <property type="entry name" value="Homeodomain-like"/>
    <property type="match status" value="1"/>
</dbReference>
<feature type="domain" description="HTH tetR-type" evidence="5">
    <location>
        <begin position="7"/>
        <end position="67"/>
    </location>
</feature>
<dbReference type="InterPro" id="IPR036271">
    <property type="entry name" value="Tet_transcr_reg_TetR-rel_C_sf"/>
</dbReference>
<evidence type="ECO:0000256" key="3">
    <source>
        <dbReference type="ARBA" id="ARBA00023163"/>
    </source>
</evidence>
<dbReference type="InterPro" id="IPR023772">
    <property type="entry name" value="DNA-bd_HTH_TetR-type_CS"/>
</dbReference>
<dbReference type="Gene3D" id="1.10.10.60">
    <property type="entry name" value="Homeodomain-like"/>
    <property type="match status" value="1"/>
</dbReference>
<dbReference type="Proteomes" id="UP000221101">
    <property type="component" value="Unassembled WGS sequence"/>
</dbReference>
<accession>A0A2D0L3N4</accession>
<dbReference type="Pfam" id="PF00440">
    <property type="entry name" value="TetR_N"/>
    <property type="match status" value="1"/>
</dbReference>
<evidence type="ECO:0000256" key="4">
    <source>
        <dbReference type="PROSITE-ProRule" id="PRU00335"/>
    </source>
</evidence>
<dbReference type="Gene3D" id="1.10.357.10">
    <property type="entry name" value="Tetracycline Repressor, domain 2"/>
    <property type="match status" value="1"/>
</dbReference>
<dbReference type="GO" id="GO:0003677">
    <property type="term" value="F:DNA binding"/>
    <property type="evidence" value="ECO:0007669"/>
    <property type="project" value="UniProtKB-UniRule"/>
</dbReference>
<keyword evidence="1" id="KW-0805">Transcription regulation</keyword>
<dbReference type="PROSITE" id="PS01081">
    <property type="entry name" value="HTH_TETR_1"/>
    <property type="match status" value="1"/>
</dbReference>
<keyword evidence="7" id="KW-1185">Reference proteome</keyword>
<dbReference type="PRINTS" id="PR00455">
    <property type="entry name" value="HTHTETR"/>
</dbReference>
<keyword evidence="2 4" id="KW-0238">DNA-binding</keyword>
<dbReference type="InterPro" id="IPR001647">
    <property type="entry name" value="HTH_TetR"/>
</dbReference>
<evidence type="ECO:0000259" key="5">
    <source>
        <dbReference type="PROSITE" id="PS50977"/>
    </source>
</evidence>